<proteinExistence type="predicted"/>
<gene>
    <name evidence="2" type="ORF">NPIL_511961</name>
</gene>
<reference evidence="2" key="1">
    <citation type="submission" date="2020-08" db="EMBL/GenBank/DDBJ databases">
        <title>Multicomponent nature underlies the extraordinary mechanical properties of spider dragline silk.</title>
        <authorList>
            <person name="Kono N."/>
            <person name="Nakamura H."/>
            <person name="Mori M."/>
            <person name="Yoshida Y."/>
            <person name="Ohtoshi R."/>
            <person name="Malay A.D."/>
            <person name="Moran D.A.P."/>
            <person name="Tomita M."/>
            <person name="Numata K."/>
            <person name="Arakawa K."/>
        </authorList>
    </citation>
    <scope>NUCLEOTIDE SEQUENCE</scope>
</reference>
<name>A0A8X6NSB5_NEPPI</name>
<comment type="caution">
    <text evidence="2">The sequence shown here is derived from an EMBL/GenBank/DDBJ whole genome shotgun (WGS) entry which is preliminary data.</text>
</comment>
<organism evidence="2 3">
    <name type="scientific">Nephila pilipes</name>
    <name type="common">Giant wood spider</name>
    <name type="synonym">Nephila maculata</name>
    <dbReference type="NCBI Taxonomy" id="299642"/>
    <lineage>
        <taxon>Eukaryota</taxon>
        <taxon>Metazoa</taxon>
        <taxon>Ecdysozoa</taxon>
        <taxon>Arthropoda</taxon>
        <taxon>Chelicerata</taxon>
        <taxon>Arachnida</taxon>
        <taxon>Araneae</taxon>
        <taxon>Araneomorphae</taxon>
        <taxon>Entelegynae</taxon>
        <taxon>Araneoidea</taxon>
        <taxon>Nephilidae</taxon>
        <taxon>Nephila</taxon>
    </lineage>
</organism>
<protein>
    <recommendedName>
        <fullName evidence="1">CFA20 domain-containing protein</fullName>
    </recommendedName>
</protein>
<dbReference type="AlphaFoldDB" id="A0A8X6NSB5"/>
<evidence type="ECO:0000259" key="1">
    <source>
        <dbReference type="Pfam" id="PF05018"/>
    </source>
</evidence>
<sequence>DLKRDFTLEVLVHANCRIYTIYFCDKLDSYDKIPPQYKLNTDKFFVKFLSLLE</sequence>
<feature type="domain" description="CFA20" evidence="1">
    <location>
        <begin position="7"/>
        <end position="40"/>
    </location>
</feature>
<evidence type="ECO:0000313" key="3">
    <source>
        <dbReference type="Proteomes" id="UP000887013"/>
    </source>
</evidence>
<feature type="non-terminal residue" evidence="2">
    <location>
        <position position="1"/>
    </location>
</feature>
<dbReference type="Proteomes" id="UP000887013">
    <property type="component" value="Unassembled WGS sequence"/>
</dbReference>
<keyword evidence="3" id="KW-1185">Reference proteome</keyword>
<dbReference type="InterPro" id="IPR007714">
    <property type="entry name" value="CFA20_dom"/>
</dbReference>
<dbReference type="EMBL" id="BMAW01012756">
    <property type="protein sequence ID" value="GFT30296.1"/>
    <property type="molecule type" value="Genomic_DNA"/>
</dbReference>
<dbReference type="Pfam" id="PF05018">
    <property type="entry name" value="CFA20_dom"/>
    <property type="match status" value="1"/>
</dbReference>
<accession>A0A8X6NSB5</accession>
<evidence type="ECO:0000313" key="2">
    <source>
        <dbReference type="EMBL" id="GFT30296.1"/>
    </source>
</evidence>